<dbReference type="RefSeq" id="WP_179243048.1">
    <property type="nucleotide sequence ID" value="NZ_CP058595.1"/>
</dbReference>
<accession>A0A7H9ATJ9</accession>
<proteinExistence type="predicted"/>
<sequence>MMSSKQKNMVLLVAILFLLFLSYSLGISKTLEERKKYLALVEQENFVGEIPKLLSTQTKQEKYLDSILGAMNFNSNSIENDLLRILNLESKINNIKILDFNSAHLSSSDSIGKLITFPFTLEGNYDGILKIIYEIEHKNNFGEVMHLDLEKKKNYRTRKEFLTATVFLQSIE</sequence>
<dbReference type="KEGG" id="cagg:HYG79_15890"/>
<dbReference type="EMBL" id="CP058595">
    <property type="protein sequence ID" value="QLG46769.1"/>
    <property type="molecule type" value="Genomic_DNA"/>
</dbReference>
<keyword evidence="2" id="KW-1185">Reference proteome</keyword>
<protein>
    <submittedName>
        <fullName evidence="1">Uncharacterized protein</fullName>
    </submittedName>
</protein>
<reference evidence="1 2" key="1">
    <citation type="journal article" date="2006" name="Int. J. Syst. Evol. Microbiol.">
        <title>Costertonia aggregata gen. nov., sp. nov., a mesophilic marine bacterium of the family Flavobacteriaceae, isolated from a mature biofilm.</title>
        <authorList>
            <person name="Kwon K.K."/>
            <person name="Lee Y.K."/>
            <person name="Lee H.K."/>
        </authorList>
    </citation>
    <scope>NUCLEOTIDE SEQUENCE [LARGE SCALE GENOMIC DNA]</scope>
    <source>
        <strain evidence="1 2">KCCM 42265</strain>
    </source>
</reference>
<dbReference type="Proteomes" id="UP000509302">
    <property type="component" value="Chromosome"/>
</dbReference>
<organism evidence="1 2">
    <name type="scientific">Costertonia aggregata</name>
    <dbReference type="NCBI Taxonomy" id="343403"/>
    <lineage>
        <taxon>Bacteria</taxon>
        <taxon>Pseudomonadati</taxon>
        <taxon>Bacteroidota</taxon>
        <taxon>Flavobacteriia</taxon>
        <taxon>Flavobacteriales</taxon>
        <taxon>Flavobacteriaceae</taxon>
        <taxon>Costertonia</taxon>
    </lineage>
</organism>
<dbReference type="AlphaFoldDB" id="A0A7H9ATJ9"/>
<name>A0A7H9ATJ9_9FLAO</name>
<gene>
    <name evidence="1" type="ORF">HYG79_15890</name>
</gene>
<evidence type="ECO:0000313" key="1">
    <source>
        <dbReference type="EMBL" id="QLG46769.1"/>
    </source>
</evidence>
<evidence type="ECO:0000313" key="2">
    <source>
        <dbReference type="Proteomes" id="UP000509302"/>
    </source>
</evidence>